<evidence type="ECO:0000313" key="8">
    <source>
        <dbReference type="Proteomes" id="UP000187181"/>
    </source>
</evidence>
<organism evidence="7 8">
    <name type="scientific">Pontibacter indicus</name>
    <dbReference type="NCBI Taxonomy" id="1317125"/>
    <lineage>
        <taxon>Bacteria</taxon>
        <taxon>Pseudomonadati</taxon>
        <taxon>Bacteroidota</taxon>
        <taxon>Cytophagia</taxon>
        <taxon>Cytophagales</taxon>
        <taxon>Hymenobacteraceae</taxon>
        <taxon>Pontibacter</taxon>
    </lineage>
</organism>
<protein>
    <submittedName>
        <fullName evidence="7">RNA polymerase sigma-70 factor, ECF subfamily</fullName>
    </submittedName>
</protein>
<dbReference type="OrthoDB" id="9150024at2"/>
<dbReference type="STRING" id="1317125.SAMN05444128_1412"/>
<keyword evidence="2" id="KW-0805">Transcription regulation</keyword>
<dbReference type="Pfam" id="PF08281">
    <property type="entry name" value="Sigma70_r4_2"/>
    <property type="match status" value="1"/>
</dbReference>
<evidence type="ECO:0000256" key="4">
    <source>
        <dbReference type="ARBA" id="ARBA00023163"/>
    </source>
</evidence>
<keyword evidence="4" id="KW-0804">Transcription</keyword>
<evidence type="ECO:0000313" key="7">
    <source>
        <dbReference type="EMBL" id="SIT84522.1"/>
    </source>
</evidence>
<keyword evidence="8" id="KW-1185">Reference proteome</keyword>
<dbReference type="PANTHER" id="PTHR43133">
    <property type="entry name" value="RNA POLYMERASE ECF-TYPE SIGMA FACTO"/>
    <property type="match status" value="1"/>
</dbReference>
<dbReference type="InterPro" id="IPR014284">
    <property type="entry name" value="RNA_pol_sigma-70_dom"/>
</dbReference>
<evidence type="ECO:0000259" key="5">
    <source>
        <dbReference type="Pfam" id="PF04542"/>
    </source>
</evidence>
<dbReference type="InterPro" id="IPR036388">
    <property type="entry name" value="WH-like_DNA-bd_sf"/>
</dbReference>
<dbReference type="AlphaFoldDB" id="A0A1R3X1U1"/>
<dbReference type="PANTHER" id="PTHR43133:SF46">
    <property type="entry name" value="RNA POLYMERASE SIGMA-70 FACTOR ECF SUBFAMILY"/>
    <property type="match status" value="1"/>
</dbReference>
<gene>
    <name evidence="7" type="ORF">SAMN05444128_1412</name>
</gene>
<name>A0A1R3X1U1_9BACT</name>
<feature type="domain" description="RNA polymerase sigma factor 70 region 4 type 2" evidence="6">
    <location>
        <begin position="119"/>
        <end position="171"/>
    </location>
</feature>
<dbReference type="RefSeq" id="WP_076666942.1">
    <property type="nucleotide sequence ID" value="NZ_FTPP01000001.1"/>
</dbReference>
<dbReference type="Gene3D" id="1.10.1740.10">
    <property type="match status" value="1"/>
</dbReference>
<proteinExistence type="inferred from homology"/>
<comment type="similarity">
    <text evidence="1">Belongs to the sigma-70 factor family. ECF subfamily.</text>
</comment>
<dbReference type="Pfam" id="PF04542">
    <property type="entry name" value="Sigma70_r2"/>
    <property type="match status" value="1"/>
</dbReference>
<dbReference type="InterPro" id="IPR013324">
    <property type="entry name" value="RNA_pol_sigma_r3/r4-like"/>
</dbReference>
<evidence type="ECO:0000256" key="2">
    <source>
        <dbReference type="ARBA" id="ARBA00023015"/>
    </source>
</evidence>
<reference evidence="8" key="1">
    <citation type="submission" date="2017-01" db="EMBL/GenBank/DDBJ databases">
        <authorList>
            <person name="Varghese N."/>
            <person name="Submissions S."/>
        </authorList>
    </citation>
    <scope>NUCLEOTIDE SEQUENCE [LARGE SCALE GENOMIC DNA]</scope>
    <source>
        <strain evidence="8">LP100</strain>
    </source>
</reference>
<dbReference type="EMBL" id="FTPP01000001">
    <property type="protein sequence ID" value="SIT84522.1"/>
    <property type="molecule type" value="Genomic_DNA"/>
</dbReference>
<dbReference type="InterPro" id="IPR007627">
    <property type="entry name" value="RNA_pol_sigma70_r2"/>
</dbReference>
<dbReference type="InterPro" id="IPR013249">
    <property type="entry name" value="RNA_pol_sigma70_r4_t2"/>
</dbReference>
<dbReference type="GO" id="GO:0003677">
    <property type="term" value="F:DNA binding"/>
    <property type="evidence" value="ECO:0007669"/>
    <property type="project" value="InterPro"/>
</dbReference>
<dbReference type="SUPFAM" id="SSF88659">
    <property type="entry name" value="Sigma3 and sigma4 domains of RNA polymerase sigma factors"/>
    <property type="match status" value="1"/>
</dbReference>
<dbReference type="SUPFAM" id="SSF88946">
    <property type="entry name" value="Sigma2 domain of RNA polymerase sigma factors"/>
    <property type="match status" value="1"/>
</dbReference>
<dbReference type="GO" id="GO:0006352">
    <property type="term" value="P:DNA-templated transcription initiation"/>
    <property type="evidence" value="ECO:0007669"/>
    <property type="project" value="InterPro"/>
</dbReference>
<sequence length="187" mass="22142">MNEQEVWDRFKAGSEEDFSLLYRHFAPIMLRYGNRITPDKELIRDCLQQVFFSLWKSRTTVGNPASVQHYLLKSIRNEVIKRSNRDRQHEALPENYHLEQEDSHEQTLIQLQTAELTRQRMAELLSQLPARQREVIFLKYYANLKYDEIAAIMGIGQDSVYKTTYKAIARLQQLLHHGALLLFMLLF</sequence>
<feature type="domain" description="RNA polymerase sigma-70 region 2" evidence="5">
    <location>
        <begin position="21"/>
        <end position="85"/>
    </location>
</feature>
<evidence type="ECO:0000259" key="6">
    <source>
        <dbReference type="Pfam" id="PF08281"/>
    </source>
</evidence>
<evidence type="ECO:0000256" key="1">
    <source>
        <dbReference type="ARBA" id="ARBA00010641"/>
    </source>
</evidence>
<dbReference type="InterPro" id="IPR013325">
    <property type="entry name" value="RNA_pol_sigma_r2"/>
</dbReference>
<keyword evidence="3" id="KW-0731">Sigma factor</keyword>
<accession>A0A1R3X1U1</accession>
<dbReference type="NCBIfam" id="TIGR02937">
    <property type="entry name" value="sigma70-ECF"/>
    <property type="match status" value="1"/>
</dbReference>
<evidence type="ECO:0000256" key="3">
    <source>
        <dbReference type="ARBA" id="ARBA00023082"/>
    </source>
</evidence>
<dbReference type="CDD" id="cd06171">
    <property type="entry name" value="Sigma70_r4"/>
    <property type="match status" value="1"/>
</dbReference>
<dbReference type="Gene3D" id="1.10.10.10">
    <property type="entry name" value="Winged helix-like DNA-binding domain superfamily/Winged helix DNA-binding domain"/>
    <property type="match status" value="1"/>
</dbReference>
<dbReference type="InterPro" id="IPR039425">
    <property type="entry name" value="RNA_pol_sigma-70-like"/>
</dbReference>
<dbReference type="Proteomes" id="UP000187181">
    <property type="component" value="Unassembled WGS sequence"/>
</dbReference>
<dbReference type="GO" id="GO:0016987">
    <property type="term" value="F:sigma factor activity"/>
    <property type="evidence" value="ECO:0007669"/>
    <property type="project" value="UniProtKB-KW"/>
</dbReference>